<evidence type="ECO:0000256" key="2">
    <source>
        <dbReference type="SAM" id="Coils"/>
    </source>
</evidence>
<evidence type="ECO:0000256" key="1">
    <source>
        <dbReference type="ARBA" id="ARBA00008791"/>
    </source>
</evidence>
<evidence type="ECO:0000259" key="3">
    <source>
        <dbReference type="Pfam" id="PF00582"/>
    </source>
</evidence>
<feature type="domain" description="UspA" evidence="3">
    <location>
        <begin position="1"/>
        <end position="136"/>
    </location>
</feature>
<dbReference type="PANTHER" id="PTHR46268:SF6">
    <property type="entry name" value="UNIVERSAL STRESS PROTEIN UP12"/>
    <property type="match status" value="1"/>
</dbReference>
<keyword evidence="6" id="KW-1185">Reference proteome</keyword>
<dbReference type="Gene3D" id="3.40.50.620">
    <property type="entry name" value="HUPs"/>
    <property type="match status" value="2"/>
</dbReference>
<evidence type="ECO:0000313" key="4">
    <source>
        <dbReference type="EMBL" id="KOX91456.1"/>
    </source>
</evidence>
<dbReference type="PRINTS" id="PR01438">
    <property type="entry name" value="UNVRSLSTRESS"/>
</dbReference>
<dbReference type="OrthoDB" id="105697at2157"/>
<accession>A0A0N0U920</accession>
<dbReference type="InterPro" id="IPR006015">
    <property type="entry name" value="Universal_stress_UspA"/>
</dbReference>
<protein>
    <submittedName>
        <fullName evidence="4">Universal stress protein</fullName>
    </submittedName>
</protein>
<reference evidence="4 6" key="1">
    <citation type="submission" date="2015-08" db="EMBL/GenBank/DDBJ databases">
        <title>Genomes of Isolates from Cabo Rojo, PR.</title>
        <authorList>
            <person name="Sanchez-Nieves R.L."/>
            <person name="Montalvo-Rodriguez R."/>
        </authorList>
    </citation>
    <scope>NUCLEOTIDE SEQUENCE [LARGE SCALE GENOMIC DNA]</scope>
    <source>
        <strain evidence="4 6">SL3</strain>
    </source>
</reference>
<evidence type="ECO:0000313" key="5">
    <source>
        <dbReference type="EMBL" id="NLV05927.1"/>
    </source>
</evidence>
<dbReference type="Proteomes" id="UP000610611">
    <property type="component" value="Unassembled WGS sequence"/>
</dbReference>
<evidence type="ECO:0000313" key="6">
    <source>
        <dbReference type="Proteomes" id="UP000037729"/>
    </source>
</evidence>
<dbReference type="PATRIC" id="fig|1705562.3.peg.702"/>
<dbReference type="Proteomes" id="UP000037729">
    <property type="component" value="Unassembled WGS sequence"/>
</dbReference>
<dbReference type="EMBL" id="LIUF01000010">
    <property type="protein sequence ID" value="KOX91456.1"/>
    <property type="molecule type" value="Genomic_DNA"/>
</dbReference>
<proteinExistence type="inferred from homology"/>
<dbReference type="SUPFAM" id="SSF52402">
    <property type="entry name" value="Adenine nucleotide alpha hydrolases-like"/>
    <property type="match status" value="2"/>
</dbReference>
<gene>
    <name evidence="4" type="ORF">AMS69_18330</name>
    <name evidence="5" type="ORF">GOC83_07230</name>
</gene>
<feature type="coiled-coil region" evidence="2">
    <location>
        <begin position="39"/>
        <end position="73"/>
    </location>
</feature>
<sequence length="298" mass="31976">MYDRIVIAVDGSDEARQAARRGIRLAQGFGATVDVLSVVEQKALQLTETSAEKAQLRERGEAALTEIEELASEFSHPVTTNLLEGKPAVRISEYADEQDADLIVVGRQGLTGLGRRLLGGVTERVLHRSDVPVLVISGEDNEGDVEDDYSRVLITTDGSENAEVAIPHGTAIAQRYGSEVHVLNVVDIQAAGGAFNAGGLEKEFLERLDARGQEAVDSVADEIKESAPDLTVETAVERTTSFDGAAAGVREYVEENEVDLVVMGSHGRSNFKRQILGSVASTVLRTVDVPVLVVKRAE</sequence>
<reference evidence="5" key="2">
    <citation type="submission" date="2019-12" db="EMBL/GenBank/DDBJ databases">
        <title>The whole-genome sequencing of Haloarcula japonica strain pws8.</title>
        <authorList>
            <person name="Verma D.K."/>
            <person name="Gopal K."/>
            <person name="Prasad E.S."/>
        </authorList>
    </citation>
    <scope>NUCLEOTIDE SEQUENCE</scope>
    <source>
        <strain evidence="5">Pws8</strain>
    </source>
</reference>
<dbReference type="CDD" id="cd00293">
    <property type="entry name" value="USP-like"/>
    <property type="match status" value="2"/>
</dbReference>
<dbReference type="Pfam" id="PF00582">
    <property type="entry name" value="Usp"/>
    <property type="match status" value="2"/>
</dbReference>
<dbReference type="RefSeq" id="WP_053969478.1">
    <property type="nucleotide sequence ID" value="NZ_LIUF01000010.1"/>
</dbReference>
<feature type="domain" description="UspA" evidence="3">
    <location>
        <begin position="149"/>
        <end position="295"/>
    </location>
</feature>
<comment type="similarity">
    <text evidence="1">Belongs to the universal stress protein A family.</text>
</comment>
<comment type="caution">
    <text evidence="4">The sequence shown here is derived from an EMBL/GenBank/DDBJ whole genome shotgun (WGS) entry which is preliminary data.</text>
</comment>
<dbReference type="EMBL" id="WOWB01000001">
    <property type="protein sequence ID" value="NLV05927.1"/>
    <property type="molecule type" value="Genomic_DNA"/>
</dbReference>
<keyword evidence="2" id="KW-0175">Coiled coil</keyword>
<organism evidence="4 6">
    <name type="scientific">Haloarcula rubripromontorii</name>
    <dbReference type="NCBI Taxonomy" id="1705562"/>
    <lineage>
        <taxon>Archaea</taxon>
        <taxon>Methanobacteriati</taxon>
        <taxon>Methanobacteriota</taxon>
        <taxon>Stenosarchaea group</taxon>
        <taxon>Halobacteria</taxon>
        <taxon>Halobacteriales</taxon>
        <taxon>Haloarculaceae</taxon>
        <taxon>Haloarcula</taxon>
    </lineage>
</organism>
<dbReference type="InterPro" id="IPR014729">
    <property type="entry name" value="Rossmann-like_a/b/a_fold"/>
</dbReference>
<dbReference type="AlphaFoldDB" id="A0A0N0U920"/>
<dbReference type="InterPro" id="IPR006016">
    <property type="entry name" value="UspA"/>
</dbReference>
<name>A0A0N0U920_9EURY</name>
<dbReference type="PANTHER" id="PTHR46268">
    <property type="entry name" value="STRESS RESPONSE PROTEIN NHAX"/>
    <property type="match status" value="1"/>
</dbReference>